<keyword evidence="1" id="KW-1133">Transmembrane helix</keyword>
<dbReference type="EMBL" id="FXTP01000004">
    <property type="protein sequence ID" value="SMO53119.1"/>
    <property type="molecule type" value="Genomic_DNA"/>
</dbReference>
<evidence type="ECO:0000256" key="1">
    <source>
        <dbReference type="SAM" id="Phobius"/>
    </source>
</evidence>
<dbReference type="OrthoDB" id="9813621at2"/>
<sequence>MNTSQSISRPVIYLAFITGIVLLIPLVAMQFTNEVVWTLSDFVIAGSLLFGTGLTFILATKTSENKMYRFAMGLALGSSLFLIWANLAVGIIGPEDHAFNLLYFGVIGIGILGSLFTRFKAYGMMFVLIAMSFAHVILLVAALLTNMQSVPSSSVLEIFGVNGMFIFLFTTAALLFRYAEKKEQST</sequence>
<accession>A0A521C0Y7</accession>
<keyword evidence="3" id="KW-1185">Reference proteome</keyword>
<organism evidence="2 3">
    <name type="scientific">Gracilimonas mengyeensis</name>
    <dbReference type="NCBI Taxonomy" id="1302730"/>
    <lineage>
        <taxon>Bacteria</taxon>
        <taxon>Pseudomonadati</taxon>
        <taxon>Balneolota</taxon>
        <taxon>Balneolia</taxon>
        <taxon>Balneolales</taxon>
        <taxon>Balneolaceae</taxon>
        <taxon>Gracilimonas</taxon>
    </lineage>
</organism>
<name>A0A521C0Y7_9BACT</name>
<feature type="transmembrane region" description="Helical" evidence="1">
    <location>
        <begin position="37"/>
        <end position="58"/>
    </location>
</feature>
<gene>
    <name evidence="2" type="ORF">SAMN06265219_10464</name>
</gene>
<feature type="transmembrane region" description="Helical" evidence="1">
    <location>
        <begin position="70"/>
        <end position="92"/>
    </location>
</feature>
<feature type="transmembrane region" description="Helical" evidence="1">
    <location>
        <begin position="98"/>
        <end position="117"/>
    </location>
</feature>
<proteinExistence type="predicted"/>
<feature type="transmembrane region" description="Helical" evidence="1">
    <location>
        <begin position="12"/>
        <end position="31"/>
    </location>
</feature>
<feature type="transmembrane region" description="Helical" evidence="1">
    <location>
        <begin position="156"/>
        <end position="176"/>
    </location>
</feature>
<keyword evidence="1" id="KW-0812">Transmembrane</keyword>
<keyword evidence="1" id="KW-0472">Membrane</keyword>
<evidence type="ECO:0000313" key="2">
    <source>
        <dbReference type="EMBL" id="SMO53119.1"/>
    </source>
</evidence>
<feature type="transmembrane region" description="Helical" evidence="1">
    <location>
        <begin position="124"/>
        <end position="144"/>
    </location>
</feature>
<reference evidence="2 3" key="1">
    <citation type="submission" date="2017-05" db="EMBL/GenBank/DDBJ databases">
        <authorList>
            <person name="Varghese N."/>
            <person name="Submissions S."/>
        </authorList>
    </citation>
    <scope>NUCLEOTIDE SEQUENCE [LARGE SCALE GENOMIC DNA]</scope>
    <source>
        <strain evidence="2 3">DSM 21985</strain>
    </source>
</reference>
<evidence type="ECO:0000313" key="3">
    <source>
        <dbReference type="Proteomes" id="UP000317557"/>
    </source>
</evidence>
<dbReference type="Proteomes" id="UP000317557">
    <property type="component" value="Unassembled WGS sequence"/>
</dbReference>
<dbReference type="RefSeq" id="WP_142453680.1">
    <property type="nucleotide sequence ID" value="NZ_FXTP01000004.1"/>
</dbReference>
<protein>
    <submittedName>
        <fullName evidence="2">Uncharacterized protein</fullName>
    </submittedName>
</protein>
<dbReference type="AlphaFoldDB" id="A0A521C0Y7"/>